<dbReference type="GO" id="GO:0006508">
    <property type="term" value="P:proteolysis"/>
    <property type="evidence" value="ECO:0007669"/>
    <property type="project" value="InterPro"/>
</dbReference>
<dbReference type="PROSITE" id="PS00134">
    <property type="entry name" value="TRYPSIN_HIS"/>
    <property type="match status" value="1"/>
</dbReference>
<feature type="domain" description="Peptidase S1" evidence="3">
    <location>
        <begin position="29"/>
        <end position="262"/>
    </location>
</feature>
<dbReference type="AlphaFoldDB" id="A0A918SWQ5"/>
<dbReference type="InterPro" id="IPR001254">
    <property type="entry name" value="Trypsin_dom"/>
</dbReference>
<dbReference type="Pfam" id="PF00089">
    <property type="entry name" value="Trypsin"/>
    <property type="match status" value="1"/>
</dbReference>
<dbReference type="Proteomes" id="UP000644020">
    <property type="component" value="Unassembled WGS sequence"/>
</dbReference>
<evidence type="ECO:0000313" key="5">
    <source>
        <dbReference type="Proteomes" id="UP000644020"/>
    </source>
</evidence>
<dbReference type="GO" id="GO:0004252">
    <property type="term" value="F:serine-type endopeptidase activity"/>
    <property type="evidence" value="ECO:0007669"/>
    <property type="project" value="InterPro"/>
</dbReference>
<dbReference type="Gene3D" id="2.40.10.10">
    <property type="entry name" value="Trypsin-like serine proteases"/>
    <property type="match status" value="1"/>
</dbReference>
<dbReference type="SMART" id="SM00020">
    <property type="entry name" value="Tryp_SPc"/>
    <property type="match status" value="1"/>
</dbReference>
<accession>A0A918SWQ5</accession>
<dbReference type="FunFam" id="2.40.10.10:FF:000068">
    <property type="entry name" value="transmembrane protease serine 2"/>
    <property type="match status" value="1"/>
</dbReference>
<dbReference type="CDD" id="cd00190">
    <property type="entry name" value="Tryp_SPc"/>
    <property type="match status" value="1"/>
</dbReference>
<evidence type="ECO:0000256" key="1">
    <source>
        <dbReference type="ARBA" id="ARBA00023157"/>
    </source>
</evidence>
<dbReference type="PRINTS" id="PR00722">
    <property type="entry name" value="CHYMOTRYPSIN"/>
</dbReference>
<dbReference type="InterPro" id="IPR043504">
    <property type="entry name" value="Peptidase_S1_PA_chymotrypsin"/>
</dbReference>
<feature type="signal peptide" evidence="2">
    <location>
        <begin position="1"/>
        <end position="23"/>
    </location>
</feature>
<dbReference type="PANTHER" id="PTHR24252:SF7">
    <property type="entry name" value="HYALIN"/>
    <property type="match status" value="1"/>
</dbReference>
<keyword evidence="5" id="KW-1185">Reference proteome</keyword>
<dbReference type="InterPro" id="IPR009003">
    <property type="entry name" value="Peptidase_S1_PA"/>
</dbReference>
<sequence>MGRARGLAAALAGTLLAASPVTAGEAGAVVGGREAAPGAYPYAVALVDVARQRQFCGGVLVGPRHVLTAAHCLTGSYADTGRVAVLLGEHDLGSATESRYARTVRPARFTTHPDYDPATQRDDLAVITLPAPVRTDAGVRPVALPAADETFARTRLEAVGWGATGYGEGSSPVLRTVTLDTLTNAECARRGVGGLTRAQLCTWTPGRDTCVYDSGGPLVHRDAAGRPVLAALVSYGRGCATDSPAVNTRITAHLPWIARVTGLRPKG</sequence>
<evidence type="ECO:0000259" key="3">
    <source>
        <dbReference type="PROSITE" id="PS50240"/>
    </source>
</evidence>
<organism evidence="4 5">
    <name type="scientific">Streptomyces termitum</name>
    <dbReference type="NCBI Taxonomy" id="67368"/>
    <lineage>
        <taxon>Bacteria</taxon>
        <taxon>Bacillati</taxon>
        <taxon>Actinomycetota</taxon>
        <taxon>Actinomycetes</taxon>
        <taxon>Kitasatosporales</taxon>
        <taxon>Streptomycetaceae</taxon>
        <taxon>Streptomyces</taxon>
    </lineage>
</organism>
<dbReference type="PROSITE" id="PS50240">
    <property type="entry name" value="TRYPSIN_DOM"/>
    <property type="match status" value="1"/>
</dbReference>
<dbReference type="SUPFAM" id="SSF50494">
    <property type="entry name" value="Trypsin-like serine proteases"/>
    <property type="match status" value="1"/>
</dbReference>
<dbReference type="EMBL" id="BMUL01000004">
    <property type="protein sequence ID" value="GHA76139.1"/>
    <property type="molecule type" value="Genomic_DNA"/>
</dbReference>
<dbReference type="RefSeq" id="WP_189976109.1">
    <property type="nucleotide sequence ID" value="NZ_BMUL01000004.1"/>
</dbReference>
<dbReference type="InterPro" id="IPR018114">
    <property type="entry name" value="TRYPSIN_HIS"/>
</dbReference>
<evidence type="ECO:0000313" key="4">
    <source>
        <dbReference type="EMBL" id="GHA76139.1"/>
    </source>
</evidence>
<proteinExistence type="predicted"/>
<reference evidence="4" key="2">
    <citation type="submission" date="2020-09" db="EMBL/GenBank/DDBJ databases">
        <authorList>
            <person name="Sun Q."/>
            <person name="Ohkuma M."/>
        </authorList>
    </citation>
    <scope>NUCLEOTIDE SEQUENCE</scope>
    <source>
        <strain evidence="4">JCM 4518</strain>
    </source>
</reference>
<dbReference type="PANTHER" id="PTHR24252">
    <property type="entry name" value="ACROSIN-RELATED"/>
    <property type="match status" value="1"/>
</dbReference>
<keyword evidence="1" id="KW-1015">Disulfide bond</keyword>
<evidence type="ECO:0000256" key="2">
    <source>
        <dbReference type="SAM" id="SignalP"/>
    </source>
</evidence>
<protein>
    <recommendedName>
        <fullName evidence="3">Peptidase S1 domain-containing protein</fullName>
    </recommendedName>
</protein>
<keyword evidence="2" id="KW-0732">Signal</keyword>
<comment type="caution">
    <text evidence="4">The sequence shown here is derived from an EMBL/GenBank/DDBJ whole genome shotgun (WGS) entry which is preliminary data.</text>
</comment>
<reference evidence="4" key="1">
    <citation type="journal article" date="2014" name="Int. J. Syst. Evol. Microbiol.">
        <title>Complete genome sequence of Corynebacterium casei LMG S-19264T (=DSM 44701T), isolated from a smear-ripened cheese.</title>
        <authorList>
            <consortium name="US DOE Joint Genome Institute (JGI-PGF)"/>
            <person name="Walter F."/>
            <person name="Albersmeier A."/>
            <person name="Kalinowski J."/>
            <person name="Ruckert C."/>
        </authorList>
    </citation>
    <scope>NUCLEOTIDE SEQUENCE</scope>
    <source>
        <strain evidence="4">JCM 4518</strain>
    </source>
</reference>
<dbReference type="InterPro" id="IPR001314">
    <property type="entry name" value="Peptidase_S1A"/>
</dbReference>
<gene>
    <name evidence="4" type="ORF">GCM10010305_18630</name>
</gene>
<feature type="chain" id="PRO_5038930433" description="Peptidase S1 domain-containing protein" evidence="2">
    <location>
        <begin position="24"/>
        <end position="267"/>
    </location>
</feature>
<name>A0A918SWQ5_9ACTN</name>